<dbReference type="RefSeq" id="XP_041226540.1">
    <property type="nucleotide sequence ID" value="XM_041371171.1"/>
</dbReference>
<name>A0AAD4E9L3_9AGAM</name>
<dbReference type="AlphaFoldDB" id="A0AAD4E9L3"/>
<evidence type="ECO:0000313" key="2">
    <source>
        <dbReference type="Proteomes" id="UP001195769"/>
    </source>
</evidence>
<proteinExistence type="predicted"/>
<dbReference type="EMBL" id="JABBWK010000024">
    <property type="protein sequence ID" value="KAG1900964.1"/>
    <property type="molecule type" value="Genomic_DNA"/>
</dbReference>
<dbReference type="GeneID" id="64665469"/>
<comment type="caution">
    <text evidence="1">The sequence shown here is derived from an EMBL/GenBank/DDBJ whole genome shotgun (WGS) entry which is preliminary data.</text>
</comment>
<protein>
    <submittedName>
        <fullName evidence="1">Uncharacterized protein</fullName>
    </submittedName>
</protein>
<keyword evidence="2" id="KW-1185">Reference proteome</keyword>
<gene>
    <name evidence="1" type="ORF">F5891DRAFT_275112</name>
</gene>
<evidence type="ECO:0000313" key="1">
    <source>
        <dbReference type="EMBL" id="KAG1900964.1"/>
    </source>
</evidence>
<dbReference type="Proteomes" id="UP001195769">
    <property type="component" value="Unassembled WGS sequence"/>
</dbReference>
<accession>A0AAD4E9L3</accession>
<sequence>MTFLIYIEKAQSANLRLPFSIKTYQQGSEKLEMIPNYNREFIGKQVTGLDVRGGQACFEGRESSPNSSAIDALRSCCNSSTCHLYHIAMAMGTASRRNYSIPNTHHNQPRLLPLPPYLKLRFCPIELRVRRPRAVSKLAHGLRVVYLRVSHQHTTTLRQGICPQTC</sequence>
<reference evidence="1" key="1">
    <citation type="journal article" date="2020" name="New Phytol.">
        <title>Comparative genomics reveals dynamic genome evolution in host specialist ectomycorrhizal fungi.</title>
        <authorList>
            <person name="Lofgren L.A."/>
            <person name="Nguyen N.H."/>
            <person name="Vilgalys R."/>
            <person name="Ruytinx J."/>
            <person name="Liao H.L."/>
            <person name="Branco S."/>
            <person name="Kuo A."/>
            <person name="LaButti K."/>
            <person name="Lipzen A."/>
            <person name="Andreopoulos W."/>
            <person name="Pangilinan J."/>
            <person name="Riley R."/>
            <person name="Hundley H."/>
            <person name="Na H."/>
            <person name="Barry K."/>
            <person name="Grigoriev I.V."/>
            <person name="Stajich J.E."/>
            <person name="Kennedy P.G."/>
        </authorList>
    </citation>
    <scope>NUCLEOTIDE SEQUENCE</scope>
    <source>
        <strain evidence="1">FC203</strain>
    </source>
</reference>
<organism evidence="1 2">
    <name type="scientific">Suillus fuscotomentosus</name>
    <dbReference type="NCBI Taxonomy" id="1912939"/>
    <lineage>
        <taxon>Eukaryota</taxon>
        <taxon>Fungi</taxon>
        <taxon>Dikarya</taxon>
        <taxon>Basidiomycota</taxon>
        <taxon>Agaricomycotina</taxon>
        <taxon>Agaricomycetes</taxon>
        <taxon>Agaricomycetidae</taxon>
        <taxon>Boletales</taxon>
        <taxon>Suillineae</taxon>
        <taxon>Suillaceae</taxon>
        <taxon>Suillus</taxon>
    </lineage>
</organism>